<dbReference type="Gene3D" id="3.50.50.60">
    <property type="entry name" value="FAD/NAD(P)-binding domain"/>
    <property type="match status" value="1"/>
</dbReference>
<gene>
    <name evidence="2" type="ORF">SAMN04515673_10878</name>
</gene>
<dbReference type="EMBL" id="FOYI01000008">
    <property type="protein sequence ID" value="SFR14079.1"/>
    <property type="molecule type" value="Genomic_DNA"/>
</dbReference>
<protein>
    <recommendedName>
        <fullName evidence="1">Amine oxidase domain-containing protein</fullName>
    </recommendedName>
</protein>
<dbReference type="PANTHER" id="PTHR42923:SF17">
    <property type="entry name" value="AMINE OXIDASE DOMAIN-CONTAINING PROTEIN"/>
    <property type="match status" value="1"/>
</dbReference>
<dbReference type="RefSeq" id="WP_092081395.1">
    <property type="nucleotide sequence ID" value="NZ_FOYI01000008.1"/>
</dbReference>
<dbReference type="InterPro" id="IPR002937">
    <property type="entry name" value="Amino_oxidase"/>
</dbReference>
<dbReference type="Gene3D" id="1.10.405.20">
    <property type="match status" value="1"/>
</dbReference>
<dbReference type="InterPro" id="IPR050464">
    <property type="entry name" value="Zeta_carotene_desat/Oxidored"/>
</dbReference>
<dbReference type="Pfam" id="PF01593">
    <property type="entry name" value="Amino_oxidase"/>
    <property type="match status" value="1"/>
</dbReference>
<keyword evidence="3" id="KW-1185">Reference proteome</keyword>
<dbReference type="OrthoDB" id="20837at2"/>
<accession>A0A1I6E8N3</accession>
<dbReference type="AlphaFoldDB" id="A0A1I6E8N3"/>
<name>A0A1I6E8N3_9RHOB</name>
<proteinExistence type="predicted"/>
<evidence type="ECO:0000313" key="3">
    <source>
        <dbReference type="Proteomes" id="UP000199302"/>
    </source>
</evidence>
<evidence type="ECO:0000259" key="1">
    <source>
        <dbReference type="Pfam" id="PF01593"/>
    </source>
</evidence>
<feature type="domain" description="Amine oxidase" evidence="1">
    <location>
        <begin position="21"/>
        <end position="287"/>
    </location>
</feature>
<dbReference type="STRING" id="871652.SAMN04515673_10878"/>
<dbReference type="InterPro" id="IPR036188">
    <property type="entry name" value="FAD/NAD-bd_sf"/>
</dbReference>
<dbReference type="PANTHER" id="PTHR42923">
    <property type="entry name" value="PROTOPORPHYRINOGEN OXIDASE"/>
    <property type="match status" value="1"/>
</dbReference>
<evidence type="ECO:0000313" key="2">
    <source>
        <dbReference type="EMBL" id="SFR14079.1"/>
    </source>
</evidence>
<dbReference type="Gene3D" id="3.30.70.1990">
    <property type="match status" value="1"/>
</dbReference>
<dbReference type="Proteomes" id="UP000199302">
    <property type="component" value="Unassembled WGS sequence"/>
</dbReference>
<dbReference type="SUPFAM" id="SSF51905">
    <property type="entry name" value="FAD/NAD(P)-binding domain"/>
    <property type="match status" value="1"/>
</dbReference>
<organism evidence="2 3">
    <name type="scientific">Poseidonocella sedimentorum</name>
    <dbReference type="NCBI Taxonomy" id="871652"/>
    <lineage>
        <taxon>Bacteria</taxon>
        <taxon>Pseudomonadati</taxon>
        <taxon>Pseudomonadota</taxon>
        <taxon>Alphaproteobacteria</taxon>
        <taxon>Rhodobacterales</taxon>
        <taxon>Roseobacteraceae</taxon>
        <taxon>Poseidonocella</taxon>
    </lineage>
</organism>
<dbReference type="GO" id="GO:0016491">
    <property type="term" value="F:oxidoreductase activity"/>
    <property type="evidence" value="ECO:0007669"/>
    <property type="project" value="InterPro"/>
</dbReference>
<reference evidence="2 3" key="1">
    <citation type="submission" date="2016-10" db="EMBL/GenBank/DDBJ databases">
        <authorList>
            <person name="de Groot N.N."/>
        </authorList>
    </citation>
    <scope>NUCLEOTIDE SEQUENCE [LARGE SCALE GENOMIC DNA]</scope>
    <source>
        <strain evidence="3">KMM 9023,NRIC 0796,JCM 17311,KCTC 23692</strain>
    </source>
</reference>
<sequence length="442" mass="49140">MPFESGETGLPRKIAVIGGGISGLGAAHLLSSDTRANHRVVLFEAAPELGGHARTVLAGRRGDQPVDTGFIVFNRANYPHLTALFEALDVPVAESNMSFAASIDGGRVEYGLASLDVLFAQRRNAMRPSFLRMCRDILHFNRNGARVAAEEPQQSVGDFLDRLGTGAAFREHYLSPFSGAIWSTPLERILDFPAHAMMEFFRNHALLDYDGQHQWYTVRGGSREYVGRLEAALRRSGVELRTGTPVEAVQRGRDGAAVRMPGGEWELFDEVILATHSDIALRLLVDASPEEAADLGAIRYQRNDAILHADAALMPKSRKVWSSWNYTEPKGARRERIDLTYWMNSLQPIPADDPMFLTLNTAQPIREELIYDQVRFDHPVFDLGAMGAQERIRQRNGQNQTWFCGAWLGNGFHEDGLASAHRMAEALHAKLRPTLRMPVAAE</sequence>